<dbReference type="EMBL" id="JAEPRE010000046">
    <property type="protein sequence ID" value="KAG2234742.1"/>
    <property type="molecule type" value="Genomic_DNA"/>
</dbReference>
<proteinExistence type="predicted"/>
<keyword evidence="2" id="KW-1185">Reference proteome</keyword>
<evidence type="ECO:0000313" key="1">
    <source>
        <dbReference type="EMBL" id="KAG2234742.1"/>
    </source>
</evidence>
<accession>A0A8H7VX80</accession>
<comment type="caution">
    <text evidence="1">The sequence shown here is derived from an EMBL/GenBank/DDBJ whole genome shotgun (WGS) entry which is preliminary data.</text>
</comment>
<dbReference type="AlphaFoldDB" id="A0A8H7VX80"/>
<organism evidence="1 2">
    <name type="scientific">Thamnidium elegans</name>
    <dbReference type="NCBI Taxonomy" id="101142"/>
    <lineage>
        <taxon>Eukaryota</taxon>
        <taxon>Fungi</taxon>
        <taxon>Fungi incertae sedis</taxon>
        <taxon>Mucoromycota</taxon>
        <taxon>Mucoromycotina</taxon>
        <taxon>Mucoromycetes</taxon>
        <taxon>Mucorales</taxon>
        <taxon>Mucorineae</taxon>
        <taxon>Mucoraceae</taxon>
        <taxon>Thamnidium</taxon>
    </lineage>
</organism>
<protein>
    <submittedName>
        <fullName evidence="1">Uncharacterized protein</fullName>
    </submittedName>
</protein>
<reference evidence="1" key="1">
    <citation type="submission" date="2021-01" db="EMBL/GenBank/DDBJ databases">
        <title>Metabolic potential, ecology and presence of endohyphal bacteria is reflected in genomic diversity of Mucoromycotina.</title>
        <authorList>
            <person name="Muszewska A."/>
            <person name="Okrasinska A."/>
            <person name="Steczkiewicz K."/>
            <person name="Drgas O."/>
            <person name="Orlowska M."/>
            <person name="Perlinska-Lenart U."/>
            <person name="Aleksandrzak-Piekarczyk T."/>
            <person name="Szatraj K."/>
            <person name="Zielenkiewicz U."/>
            <person name="Pilsyk S."/>
            <person name="Malc E."/>
            <person name="Mieczkowski P."/>
            <person name="Kruszewska J.S."/>
            <person name="Biernat P."/>
            <person name="Pawlowska J."/>
        </authorList>
    </citation>
    <scope>NUCLEOTIDE SEQUENCE</scope>
    <source>
        <strain evidence="1">WA0000018081</strain>
    </source>
</reference>
<sequence length="241" mass="27001">MLDNSTDNLKCLYIRSSNGVVSFGLMAAAWSKLCSSDNYIYYKTPKHLCSYNNILEDRRKYRDTVAHNIEASRSIRLVAQSKRRYKASVPSKKYRRLQSSTTTLVNKINAGRFIEEGTILTPVNIAPRVPDSGTSAQVTSSSQIDRRDNNHIEVSSILPTDLNLNLNSMSTVAATRSSIKSTKRVPGRYQLCQNYSPTCKGSLKPKLCQFKCGICVKSKCMARYGGKEECIFNNNTEAMKL</sequence>
<evidence type="ECO:0000313" key="2">
    <source>
        <dbReference type="Proteomes" id="UP000613177"/>
    </source>
</evidence>
<gene>
    <name evidence="1" type="ORF">INT48_000091</name>
</gene>
<dbReference type="Proteomes" id="UP000613177">
    <property type="component" value="Unassembled WGS sequence"/>
</dbReference>
<dbReference type="OrthoDB" id="2270213at2759"/>
<name>A0A8H7VX80_9FUNG</name>